<feature type="chain" id="PRO_5012575773" evidence="1">
    <location>
        <begin position="30"/>
        <end position="327"/>
    </location>
</feature>
<name>A0A1Y1IFF8_KLENI</name>
<keyword evidence="1" id="KW-0732">Signal</keyword>
<accession>A0A1Y1IFF8</accession>
<keyword evidence="3" id="KW-1185">Reference proteome</keyword>
<evidence type="ECO:0000313" key="3">
    <source>
        <dbReference type="Proteomes" id="UP000054558"/>
    </source>
</evidence>
<feature type="signal peptide" evidence="1">
    <location>
        <begin position="1"/>
        <end position="29"/>
    </location>
</feature>
<dbReference type="Proteomes" id="UP000054558">
    <property type="component" value="Unassembled WGS sequence"/>
</dbReference>
<organism evidence="2 3">
    <name type="scientific">Klebsormidium nitens</name>
    <name type="common">Green alga</name>
    <name type="synonym">Ulothrix nitens</name>
    <dbReference type="NCBI Taxonomy" id="105231"/>
    <lineage>
        <taxon>Eukaryota</taxon>
        <taxon>Viridiplantae</taxon>
        <taxon>Streptophyta</taxon>
        <taxon>Klebsormidiophyceae</taxon>
        <taxon>Klebsormidiales</taxon>
        <taxon>Klebsormidiaceae</taxon>
        <taxon>Klebsormidium</taxon>
    </lineage>
</organism>
<reference evidence="2 3" key="1">
    <citation type="journal article" date="2014" name="Nat. Commun.">
        <title>Klebsormidium flaccidum genome reveals primary factors for plant terrestrial adaptation.</title>
        <authorList>
            <person name="Hori K."/>
            <person name="Maruyama F."/>
            <person name="Fujisawa T."/>
            <person name="Togashi T."/>
            <person name="Yamamoto N."/>
            <person name="Seo M."/>
            <person name="Sato S."/>
            <person name="Yamada T."/>
            <person name="Mori H."/>
            <person name="Tajima N."/>
            <person name="Moriyama T."/>
            <person name="Ikeuchi M."/>
            <person name="Watanabe M."/>
            <person name="Wada H."/>
            <person name="Kobayashi K."/>
            <person name="Saito M."/>
            <person name="Masuda T."/>
            <person name="Sasaki-Sekimoto Y."/>
            <person name="Mashiguchi K."/>
            <person name="Awai K."/>
            <person name="Shimojima M."/>
            <person name="Masuda S."/>
            <person name="Iwai M."/>
            <person name="Nobusawa T."/>
            <person name="Narise T."/>
            <person name="Kondo S."/>
            <person name="Saito H."/>
            <person name="Sato R."/>
            <person name="Murakawa M."/>
            <person name="Ihara Y."/>
            <person name="Oshima-Yamada Y."/>
            <person name="Ohtaka K."/>
            <person name="Satoh M."/>
            <person name="Sonobe K."/>
            <person name="Ishii M."/>
            <person name="Ohtani R."/>
            <person name="Kanamori-Sato M."/>
            <person name="Honoki R."/>
            <person name="Miyazaki D."/>
            <person name="Mochizuki H."/>
            <person name="Umetsu J."/>
            <person name="Higashi K."/>
            <person name="Shibata D."/>
            <person name="Kamiya Y."/>
            <person name="Sato N."/>
            <person name="Nakamura Y."/>
            <person name="Tabata S."/>
            <person name="Ida S."/>
            <person name="Kurokawa K."/>
            <person name="Ohta H."/>
        </authorList>
    </citation>
    <scope>NUCLEOTIDE SEQUENCE [LARGE SCALE GENOMIC DNA]</scope>
    <source>
        <strain evidence="2 3">NIES-2285</strain>
    </source>
</reference>
<protein>
    <submittedName>
        <fullName evidence="2">Uncharacterized protein</fullName>
    </submittedName>
</protein>
<sequence length="327" mass="34161">MAPLQAARSGLLLPLLALIALSSLKPTLAVRLSSNICATNNYEYKLNLLPASGWYFRGSGNDDFCNANPLLKQYLCNVAASPYCTDETKSETCAAASSPSACNAASRVFSVIIDSDCDFVVFCEYRSSITPVSTSSPPALTPSAPLATLPVGTLPVATPQPLLVSLAPKPGDVVVLSAFALGSAEYTCNASNALFDNGTLSATLYSVANGAVLGNLSNVVSLQGQRLSIFDLSNGSVTIDMSTSRTFPSPTSIPRDGGYGSLMQTYSSATGTGAFATVRFATTSDISGGMLPPNAPCPVFAFPTQTLRPWSVPYQATYNFFSAYTLP</sequence>
<evidence type="ECO:0000313" key="2">
    <source>
        <dbReference type="EMBL" id="GAQ88209.1"/>
    </source>
</evidence>
<evidence type="ECO:0000256" key="1">
    <source>
        <dbReference type="SAM" id="SignalP"/>
    </source>
</evidence>
<dbReference type="AlphaFoldDB" id="A0A1Y1IFF8"/>
<dbReference type="EMBL" id="DF237358">
    <property type="protein sequence ID" value="GAQ88209.1"/>
    <property type="molecule type" value="Genomic_DNA"/>
</dbReference>
<proteinExistence type="predicted"/>
<gene>
    <name evidence="2" type="ORF">KFL_004090110</name>
</gene>